<dbReference type="AlphaFoldDB" id="A0AAD6UZQ6"/>
<sequence length="231" mass="24547">MSGITTFQGWSTSPEYEGAPAAAPLPAGGGGAVCTACGSVSGAMPLARLRSPAHADLVHSVALGKDFPGRTHPRVWWFSNVRRSLPVVASQRQTERLPEPHEARAVHAHAQHAVLVAMILTSAFCAKSHTATWRSLRALAMNPPCTRKGHGNNAPIQLGLHHRPFDFGGVNGVDIFFLVRVAHALVVPGLSATARGIRICVHAHPSTTQIFFQTSWSFASARGTQVHALGV</sequence>
<gene>
    <name evidence="1" type="ORF">GGX14DRAFT_587800</name>
</gene>
<evidence type="ECO:0000313" key="2">
    <source>
        <dbReference type="Proteomes" id="UP001219525"/>
    </source>
</evidence>
<dbReference type="EMBL" id="JARJCW010000104">
    <property type="protein sequence ID" value="KAJ7193833.1"/>
    <property type="molecule type" value="Genomic_DNA"/>
</dbReference>
<evidence type="ECO:0000313" key="1">
    <source>
        <dbReference type="EMBL" id="KAJ7193833.1"/>
    </source>
</evidence>
<keyword evidence="2" id="KW-1185">Reference proteome</keyword>
<dbReference type="Proteomes" id="UP001219525">
    <property type="component" value="Unassembled WGS sequence"/>
</dbReference>
<protein>
    <submittedName>
        <fullName evidence="1">Uncharacterized protein</fullName>
    </submittedName>
</protein>
<proteinExistence type="predicted"/>
<comment type="caution">
    <text evidence="1">The sequence shown here is derived from an EMBL/GenBank/DDBJ whole genome shotgun (WGS) entry which is preliminary data.</text>
</comment>
<reference evidence="1" key="1">
    <citation type="submission" date="2023-03" db="EMBL/GenBank/DDBJ databases">
        <title>Massive genome expansion in bonnet fungi (Mycena s.s.) driven by repeated elements and novel gene families across ecological guilds.</title>
        <authorList>
            <consortium name="Lawrence Berkeley National Laboratory"/>
            <person name="Harder C.B."/>
            <person name="Miyauchi S."/>
            <person name="Viragh M."/>
            <person name="Kuo A."/>
            <person name="Thoen E."/>
            <person name="Andreopoulos B."/>
            <person name="Lu D."/>
            <person name="Skrede I."/>
            <person name="Drula E."/>
            <person name="Henrissat B."/>
            <person name="Morin E."/>
            <person name="Kohler A."/>
            <person name="Barry K."/>
            <person name="LaButti K."/>
            <person name="Morin E."/>
            <person name="Salamov A."/>
            <person name="Lipzen A."/>
            <person name="Mereny Z."/>
            <person name="Hegedus B."/>
            <person name="Baldrian P."/>
            <person name="Stursova M."/>
            <person name="Weitz H."/>
            <person name="Taylor A."/>
            <person name="Grigoriev I.V."/>
            <person name="Nagy L.G."/>
            <person name="Martin F."/>
            <person name="Kauserud H."/>
        </authorList>
    </citation>
    <scope>NUCLEOTIDE SEQUENCE</scope>
    <source>
        <strain evidence="1">9144</strain>
    </source>
</reference>
<name>A0AAD6UZQ6_9AGAR</name>
<organism evidence="1 2">
    <name type="scientific">Mycena pura</name>
    <dbReference type="NCBI Taxonomy" id="153505"/>
    <lineage>
        <taxon>Eukaryota</taxon>
        <taxon>Fungi</taxon>
        <taxon>Dikarya</taxon>
        <taxon>Basidiomycota</taxon>
        <taxon>Agaricomycotina</taxon>
        <taxon>Agaricomycetes</taxon>
        <taxon>Agaricomycetidae</taxon>
        <taxon>Agaricales</taxon>
        <taxon>Marasmiineae</taxon>
        <taxon>Mycenaceae</taxon>
        <taxon>Mycena</taxon>
    </lineage>
</organism>
<accession>A0AAD6UZQ6</accession>